<dbReference type="InterPro" id="IPR006652">
    <property type="entry name" value="Kelch_1"/>
</dbReference>
<dbReference type="Proteomes" id="UP000823405">
    <property type="component" value="Unassembled WGS sequence"/>
</dbReference>
<dbReference type="SUPFAM" id="SSF117281">
    <property type="entry name" value="Kelch motif"/>
    <property type="match status" value="1"/>
</dbReference>
<evidence type="ECO:0000256" key="2">
    <source>
        <dbReference type="ARBA" id="ARBA00022737"/>
    </source>
</evidence>
<dbReference type="SMART" id="SM00612">
    <property type="entry name" value="Kelch"/>
    <property type="match status" value="1"/>
</dbReference>
<dbReference type="Pfam" id="PF24681">
    <property type="entry name" value="Kelch_KLHDC2_KLHL20_DRC7"/>
    <property type="match status" value="1"/>
</dbReference>
<accession>A0A9P6UWA6</accession>
<dbReference type="PANTHER" id="PTHR46093:SF18">
    <property type="entry name" value="FIBRONECTIN TYPE-III DOMAIN-CONTAINING PROTEIN"/>
    <property type="match status" value="1"/>
</dbReference>
<evidence type="ECO:0000256" key="1">
    <source>
        <dbReference type="ARBA" id="ARBA00022441"/>
    </source>
</evidence>
<keyword evidence="5" id="KW-1185">Reference proteome</keyword>
<sequence length="621" mass="65695">MSRRRLAFTQYNNQLFIHGGIPATGSGTGDLSTLSLNSSWSTANPAWTTLASGSWVWHHAMVPVRPEHSAGLGSTSTNGFLLSVGGYPTPFNAFFSAYNLQTGTWTNLTTESPYTGLEGHTAVSDPATGRVYIMGGYYNNKPLPNPKIGNLLTVFDPNTATVVSNFAATDANNMTGASALWSSRRKTVLLFEGSRAVVTGDVQGIEMTAVKEYDTTAGLWKTFETKGTFPSRRLDACAVESDDGSKIILFGGAVDANVILNTIHVLDVSSGQWTQGQPAPGPRTQMACAYHSGFFIASGGTSSKNQTEGLYPSQPIVYDVNKDQWVDYYSLPSAVGGNEDGSDRVESSPEEKSHMGIIIGAGVGGIVVMMICAVKAAASARNNISNNRVMTAAEHYAAAQAATELQAARVRDAPITAAIAAGSGEEIGERRTNSWYSDTFSQIMAAEKESSMLLMNVDKARRISDVPTCAAVSAGVEGGGGADRVQMDSQTYNLHLLHQQRKLQSRHPELLLGDNSDNKAAAEAVPTTAVGFFDTGLVQQQQQQSDRVRRSPHSTPDEKDAAETLLGGNSSSTAVGGGEDGSPTTTKTGSGAEKAISFTCDSSSSYVLPTTSARRGPHSLQ</sequence>
<evidence type="ECO:0000313" key="5">
    <source>
        <dbReference type="Proteomes" id="UP000823405"/>
    </source>
</evidence>
<evidence type="ECO:0000256" key="3">
    <source>
        <dbReference type="SAM" id="MobiDB-lite"/>
    </source>
</evidence>
<evidence type="ECO:0008006" key="6">
    <source>
        <dbReference type="Google" id="ProtNLM"/>
    </source>
</evidence>
<proteinExistence type="predicted"/>
<comment type="caution">
    <text evidence="4">The sequence shown here is derived from an EMBL/GenBank/DDBJ whole genome shotgun (WGS) entry which is preliminary data.</text>
</comment>
<protein>
    <recommendedName>
        <fullName evidence="6">Galactose oxidase</fullName>
    </recommendedName>
</protein>
<organism evidence="4 5">
    <name type="scientific">Linnemannia gamsii</name>
    <dbReference type="NCBI Taxonomy" id="64522"/>
    <lineage>
        <taxon>Eukaryota</taxon>
        <taxon>Fungi</taxon>
        <taxon>Fungi incertae sedis</taxon>
        <taxon>Mucoromycota</taxon>
        <taxon>Mortierellomycotina</taxon>
        <taxon>Mortierellomycetes</taxon>
        <taxon>Mortierellales</taxon>
        <taxon>Mortierellaceae</taxon>
        <taxon>Linnemannia</taxon>
    </lineage>
</organism>
<dbReference type="OrthoDB" id="10251809at2759"/>
<reference evidence="4" key="1">
    <citation type="journal article" date="2020" name="Fungal Divers.">
        <title>Resolving the Mortierellaceae phylogeny through synthesis of multi-gene phylogenetics and phylogenomics.</title>
        <authorList>
            <person name="Vandepol N."/>
            <person name="Liber J."/>
            <person name="Desiro A."/>
            <person name="Na H."/>
            <person name="Kennedy M."/>
            <person name="Barry K."/>
            <person name="Grigoriev I.V."/>
            <person name="Miller A.N."/>
            <person name="O'Donnell K."/>
            <person name="Stajich J.E."/>
            <person name="Bonito G."/>
        </authorList>
    </citation>
    <scope>NUCLEOTIDE SEQUENCE</scope>
    <source>
        <strain evidence="4">NVP60</strain>
    </source>
</reference>
<dbReference type="PANTHER" id="PTHR46093">
    <property type="entry name" value="ACYL-COA-BINDING DOMAIN-CONTAINING PROTEIN 5"/>
    <property type="match status" value="1"/>
</dbReference>
<feature type="region of interest" description="Disordered" evidence="3">
    <location>
        <begin position="538"/>
        <end position="592"/>
    </location>
</feature>
<name>A0A9P6UWA6_9FUNG</name>
<keyword evidence="2" id="KW-0677">Repeat</keyword>
<dbReference type="AlphaFoldDB" id="A0A9P6UWA6"/>
<dbReference type="EMBL" id="JAAAIN010000041">
    <property type="protein sequence ID" value="KAG0322084.1"/>
    <property type="molecule type" value="Genomic_DNA"/>
</dbReference>
<dbReference type="Gene3D" id="2.120.10.80">
    <property type="entry name" value="Kelch-type beta propeller"/>
    <property type="match status" value="2"/>
</dbReference>
<dbReference type="InterPro" id="IPR015915">
    <property type="entry name" value="Kelch-typ_b-propeller"/>
</dbReference>
<keyword evidence="1" id="KW-0880">Kelch repeat</keyword>
<gene>
    <name evidence="4" type="ORF">BGZ97_008833</name>
</gene>
<evidence type="ECO:0000313" key="4">
    <source>
        <dbReference type="EMBL" id="KAG0322084.1"/>
    </source>
</evidence>